<evidence type="ECO:0000313" key="7">
    <source>
        <dbReference type="EMBL" id="KAK4780216.1"/>
    </source>
</evidence>
<feature type="transmembrane region" description="Helical" evidence="6">
    <location>
        <begin position="125"/>
        <end position="145"/>
    </location>
</feature>
<dbReference type="GO" id="GO:0005375">
    <property type="term" value="F:copper ion transmembrane transporter activity"/>
    <property type="evidence" value="ECO:0007669"/>
    <property type="project" value="UniProtKB-UniRule"/>
</dbReference>
<evidence type="ECO:0000256" key="5">
    <source>
        <dbReference type="ARBA" id="ARBA00023136"/>
    </source>
</evidence>
<evidence type="ECO:0000256" key="2">
    <source>
        <dbReference type="ARBA" id="ARBA00022692"/>
    </source>
</evidence>
<dbReference type="Pfam" id="PF04145">
    <property type="entry name" value="Ctr"/>
    <property type="match status" value="2"/>
</dbReference>
<dbReference type="GO" id="GO:0005886">
    <property type="term" value="C:plasma membrane"/>
    <property type="evidence" value="ECO:0007669"/>
    <property type="project" value="TreeGrafter"/>
</dbReference>
<keyword evidence="2 6" id="KW-0812">Transmembrane</keyword>
<dbReference type="Proteomes" id="UP001345219">
    <property type="component" value="Chromosome 13"/>
</dbReference>
<keyword evidence="6" id="KW-0406">Ion transport</keyword>
<keyword evidence="5 6" id="KW-0472">Membrane</keyword>
<evidence type="ECO:0000256" key="4">
    <source>
        <dbReference type="ARBA" id="ARBA00022989"/>
    </source>
</evidence>
<comment type="similarity">
    <text evidence="1 6">Belongs to the copper transporter (Ctr) (TC 1.A.56) family. SLC31A subfamily.</text>
</comment>
<sequence>MEGMGNMSNSTTTTTTMSHKMGYTHMTFFWGKNSEILFPGWPATRTGMYVIALFFCFFLALLLEWISHCRYFKLSGVDSGGLSCKSPPSRRKLVVIGLVQTATYGLRVGIAYLLMLAVMSFNGGVLLVTVAGHAVGFFFFGSYAFKSAAEAASGKGVLAPDALPCC</sequence>
<organism evidence="7 8">
    <name type="scientific">Trapa incisa</name>
    <dbReference type="NCBI Taxonomy" id="236973"/>
    <lineage>
        <taxon>Eukaryota</taxon>
        <taxon>Viridiplantae</taxon>
        <taxon>Streptophyta</taxon>
        <taxon>Embryophyta</taxon>
        <taxon>Tracheophyta</taxon>
        <taxon>Spermatophyta</taxon>
        <taxon>Magnoliopsida</taxon>
        <taxon>eudicotyledons</taxon>
        <taxon>Gunneridae</taxon>
        <taxon>Pentapetalae</taxon>
        <taxon>rosids</taxon>
        <taxon>malvids</taxon>
        <taxon>Myrtales</taxon>
        <taxon>Lythraceae</taxon>
        <taxon>Trapa</taxon>
    </lineage>
</organism>
<comment type="subcellular location">
    <subcellularLocation>
        <location evidence="6">Membrane</location>
        <topology evidence="6">Multi-pass membrane protein</topology>
    </subcellularLocation>
</comment>
<keyword evidence="6" id="KW-0186">Copper</keyword>
<evidence type="ECO:0000256" key="1">
    <source>
        <dbReference type="ARBA" id="ARBA00006921"/>
    </source>
</evidence>
<protein>
    <recommendedName>
        <fullName evidence="6">Copper transport protein</fullName>
    </recommendedName>
</protein>
<name>A0AAN7LGS2_9MYRT</name>
<evidence type="ECO:0000256" key="3">
    <source>
        <dbReference type="ARBA" id="ARBA00022796"/>
    </source>
</evidence>
<reference evidence="7 8" key="1">
    <citation type="journal article" date="2023" name="Hortic Res">
        <title>Pangenome of water caltrop reveals structural variations and asymmetric subgenome divergence after allopolyploidization.</title>
        <authorList>
            <person name="Zhang X."/>
            <person name="Chen Y."/>
            <person name="Wang L."/>
            <person name="Yuan Y."/>
            <person name="Fang M."/>
            <person name="Shi L."/>
            <person name="Lu R."/>
            <person name="Comes H.P."/>
            <person name="Ma Y."/>
            <person name="Chen Y."/>
            <person name="Huang G."/>
            <person name="Zhou Y."/>
            <person name="Zheng Z."/>
            <person name="Qiu Y."/>
        </authorList>
    </citation>
    <scope>NUCLEOTIDE SEQUENCE [LARGE SCALE GENOMIC DNA]</scope>
    <source>
        <tissue evidence="7">Roots</tissue>
    </source>
</reference>
<keyword evidence="8" id="KW-1185">Reference proteome</keyword>
<gene>
    <name evidence="7" type="ORF">SAY87_016322</name>
</gene>
<feature type="transmembrane region" description="Helical" evidence="6">
    <location>
        <begin position="93"/>
        <end position="119"/>
    </location>
</feature>
<dbReference type="PANTHER" id="PTHR12483:SF117">
    <property type="entry name" value="COPPER TRANSPORTER 3"/>
    <property type="match status" value="1"/>
</dbReference>
<accession>A0AAN7LGS2</accession>
<dbReference type="EMBL" id="JAXIOK010000001">
    <property type="protein sequence ID" value="KAK4780216.1"/>
    <property type="molecule type" value="Genomic_DNA"/>
</dbReference>
<evidence type="ECO:0000313" key="8">
    <source>
        <dbReference type="Proteomes" id="UP001345219"/>
    </source>
</evidence>
<feature type="transmembrane region" description="Helical" evidence="6">
    <location>
        <begin position="47"/>
        <end position="66"/>
    </location>
</feature>
<proteinExistence type="inferred from homology"/>
<keyword evidence="4 6" id="KW-1133">Transmembrane helix</keyword>
<dbReference type="AlphaFoldDB" id="A0AAN7LGS2"/>
<evidence type="ECO:0000256" key="6">
    <source>
        <dbReference type="RuleBase" id="RU367022"/>
    </source>
</evidence>
<dbReference type="InterPro" id="IPR007274">
    <property type="entry name" value="Cop_transporter"/>
</dbReference>
<dbReference type="PANTHER" id="PTHR12483">
    <property type="entry name" value="SOLUTE CARRIER FAMILY 31 COPPER TRANSPORTERS"/>
    <property type="match status" value="1"/>
</dbReference>
<comment type="caution">
    <text evidence="7">The sequence shown here is derived from an EMBL/GenBank/DDBJ whole genome shotgun (WGS) entry which is preliminary data.</text>
</comment>
<keyword evidence="6" id="KW-0813">Transport</keyword>
<keyword evidence="3 6" id="KW-0187">Copper transport</keyword>